<proteinExistence type="predicted"/>
<dbReference type="KEGG" id="cko:CKO_00714"/>
<name>A8AEF3_CITK8</name>
<dbReference type="EMBL" id="CP000822">
    <property type="protein sequence ID" value="ABV11866.1"/>
    <property type="molecule type" value="Genomic_DNA"/>
</dbReference>
<protein>
    <submittedName>
        <fullName evidence="1">Uncharacterized protein</fullName>
    </submittedName>
</protein>
<evidence type="ECO:0000313" key="2">
    <source>
        <dbReference type="Proteomes" id="UP000008148"/>
    </source>
</evidence>
<gene>
    <name evidence="1" type="ordered locus">CKO_00714</name>
</gene>
<reference evidence="1 2" key="1">
    <citation type="submission" date="2007-08" db="EMBL/GenBank/DDBJ databases">
        <authorList>
            <consortium name="The Citrobacter koseri Genome Sequencing Project"/>
            <person name="McClelland M."/>
            <person name="Sanderson E.K."/>
            <person name="Porwollik S."/>
            <person name="Spieth J."/>
            <person name="Clifton W.S."/>
            <person name="Latreille P."/>
            <person name="Courtney L."/>
            <person name="Wang C."/>
            <person name="Pepin K."/>
            <person name="Bhonagiri V."/>
            <person name="Nash W."/>
            <person name="Johnson M."/>
            <person name="Thiruvilangam P."/>
            <person name="Wilson R."/>
        </authorList>
    </citation>
    <scope>NUCLEOTIDE SEQUENCE [LARGE SCALE GENOMIC DNA]</scope>
    <source>
        <strain evidence="2">ATCC BAA-895 / CDC 4225-83 / SGSC4696</strain>
    </source>
</reference>
<accession>A8AEF3</accession>
<dbReference type="STRING" id="290338.CKO_00714"/>
<sequence>MFNIAVYGQFNRRTALERLQMLEQQTVIHRIRMVVVGFYTLFHRQMTLIFVIAVFGNNADMFITHLFTQFAIKGTGNKTLAGSRCASNTDNDALMRLNSHKFSDLINLDVREGDAEASNAAIIGISAARYQSR</sequence>
<dbReference type="Proteomes" id="UP000008148">
    <property type="component" value="Chromosome"/>
</dbReference>
<dbReference type="AlphaFoldDB" id="A8AEF3"/>
<evidence type="ECO:0000313" key="1">
    <source>
        <dbReference type="EMBL" id="ABV11866.1"/>
    </source>
</evidence>
<organism evidence="1 2">
    <name type="scientific">Citrobacter koseri (strain ATCC BAA-895 / CDC 4225-83 / SGSC4696)</name>
    <dbReference type="NCBI Taxonomy" id="290338"/>
    <lineage>
        <taxon>Bacteria</taxon>
        <taxon>Pseudomonadati</taxon>
        <taxon>Pseudomonadota</taxon>
        <taxon>Gammaproteobacteria</taxon>
        <taxon>Enterobacterales</taxon>
        <taxon>Enterobacteriaceae</taxon>
        <taxon>Citrobacter</taxon>
    </lineage>
</organism>
<dbReference type="HOGENOM" id="CLU_157103_0_0_6"/>
<keyword evidence="2" id="KW-1185">Reference proteome</keyword>